<protein>
    <recommendedName>
        <fullName evidence="3">LPS export ABC transporter protein LptC</fullName>
    </recommendedName>
</protein>
<accession>A0ABQ1MTC5</accession>
<dbReference type="Proteomes" id="UP000597338">
    <property type="component" value="Unassembled WGS sequence"/>
</dbReference>
<keyword evidence="2" id="KW-1185">Reference proteome</keyword>
<evidence type="ECO:0000313" key="1">
    <source>
        <dbReference type="EMBL" id="GGC45681.1"/>
    </source>
</evidence>
<name>A0ABQ1MTC5_9SPHI</name>
<reference evidence="2" key="1">
    <citation type="journal article" date="2019" name="Int. J. Syst. Evol. Microbiol.">
        <title>The Global Catalogue of Microorganisms (GCM) 10K type strain sequencing project: providing services to taxonomists for standard genome sequencing and annotation.</title>
        <authorList>
            <consortium name="The Broad Institute Genomics Platform"/>
            <consortium name="The Broad Institute Genome Sequencing Center for Infectious Disease"/>
            <person name="Wu L."/>
            <person name="Ma J."/>
        </authorList>
    </citation>
    <scope>NUCLEOTIDE SEQUENCE [LARGE SCALE GENOMIC DNA]</scope>
    <source>
        <strain evidence="2">CGMCC 1.15342</strain>
    </source>
</reference>
<proteinExistence type="predicted"/>
<comment type="caution">
    <text evidence="1">The sequence shown here is derived from an EMBL/GenBank/DDBJ whole genome shotgun (WGS) entry which is preliminary data.</text>
</comment>
<sequence length="151" mass="17610">MASSYFSLEEFFRSEATRLTKLAPTVEKTVSRNGMSEGKSVQINDWKNELALFMDSDINKPAWQNSYRVDSTDRLLTYTSTDPELRTQKISIEKDENEKVKHIAIINHASNMLYQTEERLDYYPDSLYQIDKQQQVRLIGESQYSIRGVLQ</sequence>
<evidence type="ECO:0000313" key="2">
    <source>
        <dbReference type="Proteomes" id="UP000597338"/>
    </source>
</evidence>
<evidence type="ECO:0008006" key="3">
    <source>
        <dbReference type="Google" id="ProtNLM"/>
    </source>
</evidence>
<gene>
    <name evidence="1" type="ORF">GCM10011386_42470</name>
</gene>
<dbReference type="EMBL" id="BMIK01000023">
    <property type="protein sequence ID" value="GGC45681.1"/>
    <property type="molecule type" value="Genomic_DNA"/>
</dbReference>
<dbReference type="RefSeq" id="WP_188753474.1">
    <property type="nucleotide sequence ID" value="NZ_BMIK01000023.1"/>
</dbReference>
<organism evidence="1 2">
    <name type="scientific">Parapedobacter defluvii</name>
    <dbReference type="NCBI Taxonomy" id="2045106"/>
    <lineage>
        <taxon>Bacteria</taxon>
        <taxon>Pseudomonadati</taxon>
        <taxon>Bacteroidota</taxon>
        <taxon>Sphingobacteriia</taxon>
        <taxon>Sphingobacteriales</taxon>
        <taxon>Sphingobacteriaceae</taxon>
        <taxon>Parapedobacter</taxon>
    </lineage>
</organism>